<organism evidence="5 6">
    <name type="scientific">Saccharomycopsis crataegensis</name>
    <dbReference type="NCBI Taxonomy" id="43959"/>
    <lineage>
        <taxon>Eukaryota</taxon>
        <taxon>Fungi</taxon>
        <taxon>Dikarya</taxon>
        <taxon>Ascomycota</taxon>
        <taxon>Saccharomycotina</taxon>
        <taxon>Saccharomycetes</taxon>
        <taxon>Saccharomycopsidaceae</taxon>
        <taxon>Saccharomycopsis</taxon>
    </lineage>
</organism>
<evidence type="ECO:0000256" key="1">
    <source>
        <dbReference type="SAM" id="MobiDB-lite"/>
    </source>
</evidence>
<evidence type="ECO:0000259" key="4">
    <source>
        <dbReference type="PROSITE" id="PS51259"/>
    </source>
</evidence>
<comment type="caution">
    <text evidence="5">The sequence shown here is derived from an EMBL/GenBank/DDBJ whole genome shotgun (WGS) entry which is preliminary data.</text>
</comment>
<dbReference type="Proteomes" id="UP001360560">
    <property type="component" value="Unassembled WGS sequence"/>
</dbReference>
<keyword evidence="6" id="KW-1185">Reference proteome</keyword>
<feature type="compositionally biased region" description="Low complexity" evidence="1">
    <location>
        <begin position="61"/>
        <end position="76"/>
    </location>
</feature>
<evidence type="ECO:0000313" key="6">
    <source>
        <dbReference type="Proteomes" id="UP001360560"/>
    </source>
</evidence>
<name>A0AAV5QUA2_9ASCO</name>
<dbReference type="RefSeq" id="XP_064855355.1">
    <property type="nucleotide sequence ID" value="XM_064999283.1"/>
</dbReference>
<feature type="region of interest" description="Disordered" evidence="1">
    <location>
        <begin position="60"/>
        <end position="92"/>
    </location>
</feature>
<proteinExistence type="predicted"/>
<dbReference type="InterPro" id="IPR000008">
    <property type="entry name" value="C2_dom"/>
</dbReference>
<evidence type="ECO:0008006" key="7">
    <source>
        <dbReference type="Google" id="ProtNLM"/>
    </source>
</evidence>
<dbReference type="PROSITE" id="PS51258">
    <property type="entry name" value="MHD1"/>
    <property type="match status" value="1"/>
</dbReference>
<dbReference type="PANTHER" id="PTHR47263:SF1">
    <property type="entry name" value="C2 DOMAIN PROTEIN (AFU_ORTHOLOGUE AFUA_7G02350)"/>
    <property type="match status" value="1"/>
</dbReference>
<dbReference type="Pfam" id="PF06292">
    <property type="entry name" value="MUN"/>
    <property type="match status" value="1"/>
</dbReference>
<dbReference type="SMART" id="SM00239">
    <property type="entry name" value="C2"/>
    <property type="match status" value="1"/>
</dbReference>
<dbReference type="PROSITE" id="PS50004">
    <property type="entry name" value="C2"/>
    <property type="match status" value="1"/>
</dbReference>
<dbReference type="Gene3D" id="1.20.58.1100">
    <property type="match status" value="1"/>
</dbReference>
<dbReference type="SUPFAM" id="SSF49562">
    <property type="entry name" value="C2 domain (Calcium/lipid-binding domain, CaLB)"/>
    <property type="match status" value="1"/>
</dbReference>
<dbReference type="InterPro" id="IPR052811">
    <property type="entry name" value="Glucose_resp_signaling"/>
</dbReference>
<dbReference type="PANTHER" id="PTHR47263">
    <property type="entry name" value="ADENYLATE CYCLASE ACTIVATION PROTEIN GIT1"/>
    <property type="match status" value="1"/>
</dbReference>
<dbReference type="Gene3D" id="1.10.357.50">
    <property type="match status" value="1"/>
</dbReference>
<feature type="domain" description="C2" evidence="2">
    <location>
        <begin position="852"/>
        <end position="977"/>
    </location>
</feature>
<reference evidence="5 6" key="1">
    <citation type="journal article" date="2023" name="Elife">
        <title>Identification of key yeast species and microbe-microbe interactions impacting larval growth of Drosophila in the wild.</title>
        <authorList>
            <person name="Mure A."/>
            <person name="Sugiura Y."/>
            <person name="Maeda R."/>
            <person name="Honda K."/>
            <person name="Sakurai N."/>
            <person name="Takahashi Y."/>
            <person name="Watada M."/>
            <person name="Katoh T."/>
            <person name="Gotoh A."/>
            <person name="Gotoh Y."/>
            <person name="Taniguchi I."/>
            <person name="Nakamura K."/>
            <person name="Hayashi T."/>
            <person name="Katayama T."/>
            <person name="Uemura T."/>
            <person name="Hattori Y."/>
        </authorList>
    </citation>
    <scope>NUCLEOTIDE SEQUENCE [LARGE SCALE GENOMIC DNA]</scope>
    <source>
        <strain evidence="5 6">SC-9</strain>
    </source>
</reference>
<accession>A0AAV5QUA2</accession>
<dbReference type="InterPro" id="IPR014772">
    <property type="entry name" value="Munc13_dom-2"/>
</dbReference>
<dbReference type="PROSITE" id="PS51259">
    <property type="entry name" value="MHD2"/>
    <property type="match status" value="1"/>
</dbReference>
<evidence type="ECO:0000259" key="2">
    <source>
        <dbReference type="PROSITE" id="PS50004"/>
    </source>
</evidence>
<dbReference type="Pfam" id="PF00168">
    <property type="entry name" value="C2"/>
    <property type="match status" value="1"/>
</dbReference>
<evidence type="ECO:0000259" key="3">
    <source>
        <dbReference type="PROSITE" id="PS51258"/>
    </source>
</evidence>
<dbReference type="CDD" id="cd04043">
    <property type="entry name" value="C2_Munc13_fungal"/>
    <property type="match status" value="1"/>
</dbReference>
<sequence>MNRVTSIVSGNGSLSSSLSSMNLTDVSSINIHDVYLKVLQVAIIDYRTEPRFRTPIITPKAASSSSPASLSASSSSTNAKRTSYSAPTSSSKPLTKLLSHFDSKEESENNYKLPKDTLKNLKAILDSIAIKASHKYLSDGTRRCMLSFYTMIPQIPSSDTRNPSYLINMYTKAINKEIPFIRDPNVEVNAVIFKELSHFISILIEAIRNEKNTEAAIAYLKETKSSMDTKTKSMVNYGYSTGSSASNNANVITKFTEPSFLISEMPLVQLVGEMFFVDKESLQHDVRKLKDSATEIALQEDLKGIISSAHNDSGVYFPSDFLTEQQYKQWKDRESMGIASLLAKLKRPSAMDRQSLPTSRSGPYYIIPSLTREYYIKLLEVCLKYNKLNNDESLLFSNTTNELIQLVSSYWRVNDTAKAALLFTAANNTVINLTVNTGEIVDIDTTKCGTVINTAFRCLKHDDEMDILEWPEPDKKEWVNNVQIVYLQIMGSIRKLLACVFEPTRPKFNKYIMFLLDYVQADPSYEEFIVKSGLTKKWERRLTIAVGKAIDGKYVDILSKIPRDSSLTLLHVYNAAIEIIETLQQTQARFKQSFLGIINIVHLTTQQFTSGFGRDSRAMLYHIVNRIKEKEGNLDSVNYDDAISIYKKLCDVRFSYEQVMSVSRNPFPFNLEQFFYPFVENFVHDCESKIKQMIINAFEQDNFEVLEDDPDKVSGSVKNCLRIFNQNLSVLKDLGWENEYQLSKLYTIMIKGICESITTYGYKCLEIITMDLNDASAEIADFGDDGTVVPQDDENNAMKWLSGVRAAVTGNQKVEPPKPYKFKERTCVLLNNIGAMLQNIDKIEDSVNPENISAIIQAREGPPKSSSSLNLFSIKIVKAENLKAVGSDGFSDTYVMLTDSSSRSTVGKTRKILDDLNPQFNEEFEFTVPMSNPGFLTATVWDDSKSTVRSHEILGRATIHLDPRKYNDNGIPHDRWYELDTQGRLMCSISMESEKVDALFCLGRAHRSLVRIRDRSISLMVNKFSKFIFYSLSRSTLKTTCGNNGSMRPGKDTLRGAISPLGNYLNSNLFVLAEILTNKMLIKVMLECWSVVLTTADLLLLPPLSSARNSLVSESNNNIWQNAIASLGGNSNRPLTQIELEITFEWLKILCVEFFYANGEGPPLEKLQDHKYQTLLLVPVHYVTDVSSLVEELQQLIPSVNRYIKEKNYYDISDLTGITKGPKSKDSIKLTRSGTVARSKTIMAQGSAKARAQAKQEVKAAETDPLAVKSETEDIILRILIAKGQKSYVAGRLQEREAVARITQTEILAKAAANGIRIV</sequence>
<gene>
    <name evidence="5" type="ORF">DASC09_056980</name>
</gene>
<feature type="domain" description="MHD2" evidence="4">
    <location>
        <begin position="1055"/>
        <end position="1193"/>
    </location>
</feature>
<feature type="domain" description="MHD1" evidence="3">
    <location>
        <begin position="643"/>
        <end position="764"/>
    </location>
</feature>
<dbReference type="InterPro" id="IPR010439">
    <property type="entry name" value="MUN_dom"/>
</dbReference>
<dbReference type="InterPro" id="IPR014770">
    <property type="entry name" value="Munc13_1"/>
</dbReference>
<feature type="compositionally biased region" description="Polar residues" evidence="1">
    <location>
        <begin position="77"/>
        <end position="86"/>
    </location>
</feature>
<dbReference type="InterPro" id="IPR035892">
    <property type="entry name" value="C2_domain_sf"/>
</dbReference>
<evidence type="ECO:0000313" key="5">
    <source>
        <dbReference type="EMBL" id="GMM38359.1"/>
    </source>
</evidence>
<protein>
    <recommendedName>
        <fullName evidence="7">C2 domain-containing protein</fullName>
    </recommendedName>
</protein>
<dbReference type="EMBL" id="BTFZ01000019">
    <property type="protein sequence ID" value="GMM38359.1"/>
    <property type="molecule type" value="Genomic_DNA"/>
</dbReference>
<dbReference type="GeneID" id="90076348"/>